<dbReference type="InterPro" id="IPR011629">
    <property type="entry name" value="CobW-like_C"/>
</dbReference>
<proteinExistence type="predicted"/>
<evidence type="ECO:0000313" key="3">
    <source>
        <dbReference type="Proteomes" id="UP001343600"/>
    </source>
</evidence>
<sequence>MFYSVSRSATLCSADTCGGRISLCRFCDVSRRGEPRESVIVFIGDELPEEKIRAGFEAMVG</sequence>
<comment type="caution">
    <text evidence="2">The sequence shown here is derived from an EMBL/GenBank/DDBJ whole genome shotgun (WGS) entry which is preliminary data.</text>
</comment>
<keyword evidence="3" id="KW-1185">Reference proteome</keyword>
<dbReference type="EMBL" id="JAZEIP010000091">
    <property type="protein sequence ID" value="MEE4043708.1"/>
    <property type="molecule type" value="Genomic_DNA"/>
</dbReference>
<evidence type="ECO:0000313" key="2">
    <source>
        <dbReference type="EMBL" id="MEE4043708.1"/>
    </source>
</evidence>
<name>A0ABU7NFJ8_PSEVI</name>
<dbReference type="SUPFAM" id="SSF90002">
    <property type="entry name" value="Hypothetical protein YjiA, C-terminal domain"/>
    <property type="match status" value="1"/>
</dbReference>
<accession>A0ABU7NFJ8</accession>
<protein>
    <submittedName>
        <fullName evidence="2">GTP-binding protein</fullName>
    </submittedName>
</protein>
<dbReference type="Pfam" id="PF07683">
    <property type="entry name" value="CobW_C"/>
    <property type="match status" value="1"/>
</dbReference>
<dbReference type="RefSeq" id="WP_330512852.1">
    <property type="nucleotide sequence ID" value="NZ_JAZEIH010000009.1"/>
</dbReference>
<feature type="domain" description="CobW C-terminal" evidence="1">
    <location>
        <begin position="11"/>
        <end position="59"/>
    </location>
</feature>
<organism evidence="2 3">
    <name type="scientific">Pseudomonas viridiflava</name>
    <name type="common">Phytomonas viridiflava</name>
    <dbReference type="NCBI Taxonomy" id="33069"/>
    <lineage>
        <taxon>Bacteria</taxon>
        <taxon>Pseudomonadati</taxon>
        <taxon>Pseudomonadota</taxon>
        <taxon>Gammaproteobacteria</taxon>
        <taxon>Pseudomonadales</taxon>
        <taxon>Pseudomonadaceae</taxon>
        <taxon>Pseudomonas</taxon>
    </lineage>
</organism>
<gene>
    <name evidence="2" type="ORF">V2I87_26785</name>
</gene>
<dbReference type="Proteomes" id="UP001343600">
    <property type="component" value="Unassembled WGS sequence"/>
</dbReference>
<reference evidence="2 3" key="1">
    <citation type="submission" date="2024-01" db="EMBL/GenBank/DDBJ databases">
        <title>Characterization of Pseudomonas viridiflava in Georgia, USA.</title>
        <authorList>
            <person name="Zhao M."/>
            <person name="Dutta B."/>
        </authorList>
    </citation>
    <scope>NUCLEOTIDE SEQUENCE [LARGE SCALE GENOMIC DNA]</scope>
    <source>
        <strain evidence="2 3">21GA0539</strain>
    </source>
</reference>
<evidence type="ECO:0000259" key="1">
    <source>
        <dbReference type="Pfam" id="PF07683"/>
    </source>
</evidence>